<dbReference type="Proteomes" id="UP000682134">
    <property type="component" value="Unassembled WGS sequence"/>
</dbReference>
<reference evidence="2" key="1">
    <citation type="submission" date="2021-04" db="EMBL/GenBank/DDBJ databases">
        <title>Genome seq and assembly of Bacillus sp.</title>
        <authorList>
            <person name="Chhetri G."/>
        </authorList>
    </citation>
    <scope>NUCLEOTIDE SEQUENCE</scope>
    <source>
        <strain evidence="2">RG28</strain>
    </source>
</reference>
<dbReference type="PANTHER" id="PTHR46438">
    <property type="entry name" value="ALPHA/BETA-HYDROLASES SUPERFAMILY PROTEIN"/>
    <property type="match status" value="1"/>
</dbReference>
<dbReference type="InterPro" id="IPR000639">
    <property type="entry name" value="Epox_hydrolase-like"/>
</dbReference>
<comment type="caution">
    <text evidence="2">The sequence shown here is derived from an EMBL/GenBank/DDBJ whole genome shotgun (WGS) entry which is preliminary data.</text>
</comment>
<evidence type="ECO:0000313" key="2">
    <source>
        <dbReference type="EMBL" id="MBP0725589.1"/>
    </source>
</evidence>
<evidence type="ECO:0000313" key="3">
    <source>
        <dbReference type="Proteomes" id="UP000682134"/>
    </source>
</evidence>
<organism evidence="2 3">
    <name type="scientific">Gottfriedia endophytica</name>
    <dbReference type="NCBI Taxonomy" id="2820819"/>
    <lineage>
        <taxon>Bacteria</taxon>
        <taxon>Bacillati</taxon>
        <taxon>Bacillota</taxon>
        <taxon>Bacilli</taxon>
        <taxon>Bacillales</taxon>
        <taxon>Bacillaceae</taxon>
        <taxon>Gottfriedia</taxon>
    </lineage>
</organism>
<dbReference type="InterPro" id="IPR000073">
    <property type="entry name" value="AB_hydrolase_1"/>
</dbReference>
<dbReference type="GO" id="GO:0016787">
    <property type="term" value="F:hydrolase activity"/>
    <property type="evidence" value="ECO:0007669"/>
    <property type="project" value="UniProtKB-KW"/>
</dbReference>
<dbReference type="Pfam" id="PF00561">
    <property type="entry name" value="Abhydrolase_1"/>
    <property type="match status" value="1"/>
</dbReference>
<dbReference type="SUPFAM" id="SSF53474">
    <property type="entry name" value="alpha/beta-Hydrolases"/>
    <property type="match status" value="1"/>
</dbReference>
<sequence>MCSQLNPIYSTFSIAGHDVYYELYNHSHEQRDNNQTKVFVLIHGFLSSCFSFRHLIPLLSKEGTVLVVDLPPFGKSGKGLNYTYSYNNFANIVISLIEHFHFNNIYLVGHSMGGQISLYVAKKAPHLVNKIILLCSSGYLGKAQRHLLWSSYIPFFYLIVKRKFAKQGVMQSLTDVVYDGSLIDDQMKQGYEEPFTNNNEIFRALTKMIRDREGDLSPQEVRNISVPSLLIWGEEDKIIPIEVGKRLHSDLQNSLFISYPKTGHLIPEEIPSKIYENIMSFIG</sequence>
<dbReference type="Gene3D" id="3.40.50.1820">
    <property type="entry name" value="alpha/beta hydrolase"/>
    <property type="match status" value="1"/>
</dbReference>
<evidence type="ECO:0000259" key="1">
    <source>
        <dbReference type="Pfam" id="PF00561"/>
    </source>
</evidence>
<accession>A0A940NHP6</accession>
<proteinExistence type="predicted"/>
<keyword evidence="3" id="KW-1185">Reference proteome</keyword>
<feature type="domain" description="AB hydrolase-1" evidence="1">
    <location>
        <begin position="38"/>
        <end position="268"/>
    </location>
</feature>
<gene>
    <name evidence="2" type="ORF">J5Y03_10450</name>
</gene>
<dbReference type="EMBL" id="JAGIYQ010000006">
    <property type="protein sequence ID" value="MBP0725589.1"/>
    <property type="molecule type" value="Genomic_DNA"/>
</dbReference>
<dbReference type="InterPro" id="IPR029058">
    <property type="entry name" value="AB_hydrolase_fold"/>
</dbReference>
<dbReference type="AlphaFoldDB" id="A0A940NHP6"/>
<dbReference type="PRINTS" id="PR00412">
    <property type="entry name" value="EPOXHYDRLASE"/>
</dbReference>
<dbReference type="PRINTS" id="PR00111">
    <property type="entry name" value="ABHYDROLASE"/>
</dbReference>
<name>A0A940NHP6_9BACI</name>
<keyword evidence="2" id="KW-0378">Hydrolase</keyword>
<dbReference type="RefSeq" id="WP_209405328.1">
    <property type="nucleotide sequence ID" value="NZ_JAGIYQ010000006.1"/>
</dbReference>
<protein>
    <submittedName>
        <fullName evidence="2">Alpha/beta hydrolase</fullName>
    </submittedName>
</protein>
<dbReference type="PANTHER" id="PTHR46438:SF11">
    <property type="entry name" value="LIPASE-RELATED"/>
    <property type="match status" value="1"/>
</dbReference>